<keyword evidence="2" id="KW-1185">Reference proteome</keyword>
<evidence type="ECO:0000313" key="2">
    <source>
        <dbReference type="Proteomes" id="UP000036681"/>
    </source>
</evidence>
<keyword evidence="1" id="KW-0472">Membrane</keyword>
<feature type="transmembrane region" description="Helical" evidence="1">
    <location>
        <begin position="41"/>
        <end position="60"/>
    </location>
</feature>
<evidence type="ECO:0000313" key="3">
    <source>
        <dbReference type="WBParaSite" id="ALUE_0001697901-mRNA-1"/>
    </source>
</evidence>
<keyword evidence="1" id="KW-0812">Transmembrane</keyword>
<dbReference type="WBParaSite" id="ALUE_0001697901-mRNA-1">
    <property type="protein sequence ID" value="ALUE_0001697901-mRNA-1"/>
    <property type="gene ID" value="ALUE_0001697901"/>
</dbReference>
<proteinExistence type="predicted"/>
<keyword evidence="1" id="KW-1133">Transmembrane helix</keyword>
<evidence type="ECO:0000256" key="1">
    <source>
        <dbReference type="SAM" id="Phobius"/>
    </source>
</evidence>
<feature type="transmembrane region" description="Helical" evidence="1">
    <location>
        <begin position="12"/>
        <end position="29"/>
    </location>
</feature>
<name>A0A0M3IFI7_ASCLU</name>
<accession>A0A0M3IFI7</accession>
<sequence length="70" mass="8258">MTFFTLNSILSWRYVFFLSRYFILASTRFNGFSSFSPIIPFFYLLPSLIESNYGCIFFLYNGLSWINPPA</sequence>
<protein>
    <submittedName>
        <fullName evidence="3">Uncharacterized protein</fullName>
    </submittedName>
</protein>
<dbReference type="Proteomes" id="UP000036681">
    <property type="component" value="Unplaced"/>
</dbReference>
<organism evidence="2 3">
    <name type="scientific">Ascaris lumbricoides</name>
    <name type="common">Giant roundworm</name>
    <dbReference type="NCBI Taxonomy" id="6252"/>
    <lineage>
        <taxon>Eukaryota</taxon>
        <taxon>Metazoa</taxon>
        <taxon>Ecdysozoa</taxon>
        <taxon>Nematoda</taxon>
        <taxon>Chromadorea</taxon>
        <taxon>Rhabditida</taxon>
        <taxon>Spirurina</taxon>
        <taxon>Ascaridomorpha</taxon>
        <taxon>Ascaridoidea</taxon>
        <taxon>Ascarididae</taxon>
        <taxon>Ascaris</taxon>
    </lineage>
</organism>
<dbReference type="AlphaFoldDB" id="A0A0M3IFI7"/>
<reference evidence="3" key="1">
    <citation type="submission" date="2017-02" db="UniProtKB">
        <authorList>
            <consortium name="WormBaseParasite"/>
        </authorList>
    </citation>
    <scope>IDENTIFICATION</scope>
</reference>